<dbReference type="EMBL" id="DRQG01000096">
    <property type="protein sequence ID" value="HGY56089.1"/>
    <property type="molecule type" value="Genomic_DNA"/>
</dbReference>
<evidence type="ECO:0000256" key="1">
    <source>
        <dbReference type="SAM" id="SignalP"/>
    </source>
</evidence>
<proteinExistence type="predicted"/>
<gene>
    <name evidence="2" type="ORF">ENK44_10320</name>
</gene>
<evidence type="ECO:0008006" key="3">
    <source>
        <dbReference type="Google" id="ProtNLM"/>
    </source>
</evidence>
<feature type="signal peptide" evidence="1">
    <location>
        <begin position="1"/>
        <end position="19"/>
    </location>
</feature>
<name>A0A7V4WV74_CALAY</name>
<organism evidence="2">
    <name type="scientific">Caldithrix abyssi</name>
    <dbReference type="NCBI Taxonomy" id="187145"/>
    <lineage>
        <taxon>Bacteria</taxon>
        <taxon>Pseudomonadati</taxon>
        <taxon>Calditrichota</taxon>
        <taxon>Calditrichia</taxon>
        <taxon>Calditrichales</taxon>
        <taxon>Calditrichaceae</taxon>
        <taxon>Caldithrix</taxon>
    </lineage>
</organism>
<sequence length="387" mass="45398">MTYFRIFALLLFSWHFVQAQFTSSLDVSTWYDDNVYRSPEPEQDILQDISIGLNYTPDKSAMNYFYNGSFLLYRNANTRNFSLHSFGLSYNKSFGNEDQNDFYFGGNWTMRLNGDDYNYYDYNQLYLYANFRFDLDWAFLRAGYNYRYRGYTNIPDLTNYRHYLFVQANKSFETRTTIILETDLGYKSFAGQETISGSSGGGHGRGRMSDYYSEYSATEYNEIPSLSQVVLLARVSQSVTDKVGIYVQYRTQLSPTKQTSFVNAGDYFQDEELFDDPFSYEAQSYSSQLTWVLPWSARLQIGGVMENKQYISEQAFTSAEDTVGLGGNRVDDRQSYFINLSKTLRIDKKWMESLHFYLNYNYIWNRSNSYWYDYKNAVIGAGVNWSF</sequence>
<dbReference type="AlphaFoldDB" id="A0A7V4WV74"/>
<feature type="chain" id="PRO_5031043108" description="DUF560 domain-containing protein" evidence="1">
    <location>
        <begin position="20"/>
        <end position="387"/>
    </location>
</feature>
<keyword evidence="1" id="KW-0732">Signal</keyword>
<dbReference type="Proteomes" id="UP000885779">
    <property type="component" value="Unassembled WGS sequence"/>
</dbReference>
<comment type="caution">
    <text evidence="2">The sequence shown here is derived from an EMBL/GenBank/DDBJ whole genome shotgun (WGS) entry which is preliminary data.</text>
</comment>
<accession>A0A7V4WV74</accession>
<reference evidence="2" key="1">
    <citation type="journal article" date="2020" name="mSystems">
        <title>Genome- and Community-Level Interaction Insights into Carbon Utilization and Element Cycling Functions of Hydrothermarchaeota in Hydrothermal Sediment.</title>
        <authorList>
            <person name="Zhou Z."/>
            <person name="Liu Y."/>
            <person name="Xu W."/>
            <person name="Pan J."/>
            <person name="Luo Z.H."/>
            <person name="Li M."/>
        </authorList>
    </citation>
    <scope>NUCLEOTIDE SEQUENCE [LARGE SCALE GENOMIC DNA]</scope>
    <source>
        <strain evidence="2">HyVt-577</strain>
    </source>
</reference>
<protein>
    <recommendedName>
        <fullName evidence="3">DUF560 domain-containing protein</fullName>
    </recommendedName>
</protein>
<evidence type="ECO:0000313" key="2">
    <source>
        <dbReference type="EMBL" id="HGY56089.1"/>
    </source>
</evidence>